<dbReference type="Proteomes" id="UP001150062">
    <property type="component" value="Unassembled WGS sequence"/>
</dbReference>
<dbReference type="PROSITE" id="PS52001">
    <property type="entry name" value="AD"/>
    <property type="match status" value="1"/>
</dbReference>
<dbReference type="AlphaFoldDB" id="A0AAV7YMU6"/>
<dbReference type="Proteomes" id="UP001146793">
    <property type="component" value="Unassembled WGS sequence"/>
</dbReference>
<protein>
    <submittedName>
        <fullName evidence="2 3">Lsm12</fullName>
    </submittedName>
</protein>
<evidence type="ECO:0000259" key="1">
    <source>
        <dbReference type="PROSITE" id="PS52001"/>
    </source>
</evidence>
<dbReference type="EMBL" id="JAOAOG010000027">
    <property type="protein sequence ID" value="KAJ6253920.1"/>
    <property type="molecule type" value="Genomic_DNA"/>
</dbReference>
<dbReference type="InterPro" id="IPR039683">
    <property type="entry name" value="Lsm12-like"/>
</dbReference>
<dbReference type="PANTHER" id="PTHR13542">
    <property type="entry name" value="LSM12 HOMOLOG"/>
    <property type="match status" value="1"/>
</dbReference>
<sequence length="173" mass="20185">MSGLVFSQNDLDKYLKIETKEGLFEGWLFTFDNQTKLIIVESPDERTEKKDYTFIKMDSILNIKWIDKLKKNLFSIKNTNTNQKKIQSRLQNTIHEFDQKAKHIYGKNVTVKAQKIFESLNKTMDCNWDNSSIVVLQEVYVNSPYSVDDVVGGSEQTNKRVKLVLSRILNKLK</sequence>
<evidence type="ECO:0000313" key="3">
    <source>
        <dbReference type="EMBL" id="KAJ6253920.1"/>
    </source>
</evidence>
<evidence type="ECO:0000313" key="2">
    <source>
        <dbReference type="EMBL" id="KAJ3431098.1"/>
    </source>
</evidence>
<gene>
    <name evidence="2" type="ORF">M0812_02774</name>
    <name evidence="3" type="ORF">M0813_12818</name>
</gene>
<dbReference type="InterPro" id="IPR019181">
    <property type="entry name" value="LSM12_ABD"/>
</dbReference>
<dbReference type="SMART" id="SM00995">
    <property type="entry name" value="AD"/>
    <property type="match status" value="1"/>
</dbReference>
<comment type="caution">
    <text evidence="2">The sequence shown here is derived from an EMBL/GenBank/DDBJ whole genome shotgun (WGS) entry which is preliminary data.</text>
</comment>
<organism evidence="2 4">
    <name type="scientific">Anaeramoeba flamelloides</name>
    <dbReference type="NCBI Taxonomy" id="1746091"/>
    <lineage>
        <taxon>Eukaryota</taxon>
        <taxon>Metamonada</taxon>
        <taxon>Anaeramoebidae</taxon>
        <taxon>Anaeramoeba</taxon>
    </lineage>
</organism>
<dbReference type="InterPro" id="IPR047574">
    <property type="entry name" value="AD"/>
</dbReference>
<proteinExistence type="predicted"/>
<evidence type="ECO:0000313" key="5">
    <source>
        <dbReference type="Proteomes" id="UP001150062"/>
    </source>
</evidence>
<feature type="domain" description="AD" evidence="1">
    <location>
        <begin position="79"/>
        <end position="173"/>
    </location>
</feature>
<reference evidence="2" key="2">
    <citation type="submission" date="2022-08" db="EMBL/GenBank/DDBJ databases">
        <title>Novel sulphate-reducing endosymbionts in the free-living metamonad Anaeramoeba.</title>
        <authorList>
            <person name="Jerlstrom-Hultqvist J."/>
            <person name="Cepicka I."/>
            <person name="Gallot-Lavallee L."/>
            <person name="Salas-Leiva D."/>
            <person name="Curtis B.A."/>
            <person name="Zahonova K."/>
            <person name="Pipaliya S."/>
            <person name="Dacks J."/>
            <person name="Roger A.J."/>
        </authorList>
    </citation>
    <scope>NUCLEOTIDE SEQUENCE</scope>
    <source>
        <strain evidence="2">Busselton2</strain>
    </source>
</reference>
<keyword evidence="5" id="KW-1185">Reference proteome</keyword>
<name>A0AAV7YMU6_9EUKA</name>
<dbReference type="EMBL" id="JANTQA010000048">
    <property type="protein sequence ID" value="KAJ3431098.1"/>
    <property type="molecule type" value="Genomic_DNA"/>
</dbReference>
<reference evidence="3" key="1">
    <citation type="submission" date="2022-08" db="EMBL/GenBank/DDBJ databases">
        <title>Novel sulfate-reducing endosymbionts in the free-living metamonad Anaeramoeba.</title>
        <authorList>
            <person name="Jerlstrom-Hultqvist J."/>
            <person name="Cepicka I."/>
            <person name="Gallot-Lavallee L."/>
            <person name="Salas-Leiva D."/>
            <person name="Curtis B.A."/>
            <person name="Zahonova K."/>
            <person name="Pipaliya S."/>
            <person name="Dacks J."/>
            <person name="Roger A.J."/>
        </authorList>
    </citation>
    <scope>NUCLEOTIDE SEQUENCE</scope>
    <source>
        <strain evidence="3">Schooner1</strain>
    </source>
</reference>
<dbReference type="Pfam" id="PF09793">
    <property type="entry name" value="AD"/>
    <property type="match status" value="1"/>
</dbReference>
<evidence type="ECO:0000313" key="4">
    <source>
        <dbReference type="Proteomes" id="UP001146793"/>
    </source>
</evidence>
<accession>A0AAV7YMU6</accession>